<evidence type="ECO:0000259" key="2">
    <source>
        <dbReference type="Pfam" id="PF07245"/>
    </source>
</evidence>
<keyword evidence="1" id="KW-1133">Transmembrane helix</keyword>
<evidence type="ECO:0000313" key="4">
    <source>
        <dbReference type="WBParaSite" id="HCON_00174480-00001"/>
    </source>
</evidence>
<keyword evidence="1" id="KW-0472">Membrane</keyword>
<evidence type="ECO:0000256" key="1">
    <source>
        <dbReference type="SAM" id="Phobius"/>
    </source>
</evidence>
<reference evidence="4" key="1">
    <citation type="submission" date="2020-12" db="UniProtKB">
        <authorList>
            <consortium name="WormBaseParasite"/>
        </authorList>
    </citation>
    <scope>IDENTIFICATION</scope>
    <source>
        <strain evidence="4">MHco3</strain>
    </source>
</reference>
<dbReference type="Proteomes" id="UP000025227">
    <property type="component" value="Unplaced"/>
</dbReference>
<dbReference type="InterPro" id="IPR009878">
    <property type="entry name" value="Phlebovirus_G2_fusion"/>
</dbReference>
<feature type="domain" description="Phlebovirus glycoprotein G2 fusion" evidence="2">
    <location>
        <begin position="1"/>
        <end position="286"/>
    </location>
</feature>
<evidence type="ECO:0000313" key="3">
    <source>
        <dbReference type="Proteomes" id="UP000025227"/>
    </source>
</evidence>
<keyword evidence="3" id="KW-1185">Reference proteome</keyword>
<dbReference type="OrthoDB" id="5875705at2759"/>
<name>A0A7I5EEB2_HAECO</name>
<proteinExistence type="predicted"/>
<organism evidence="3 4">
    <name type="scientific">Haemonchus contortus</name>
    <name type="common">Barber pole worm</name>
    <dbReference type="NCBI Taxonomy" id="6289"/>
    <lineage>
        <taxon>Eukaryota</taxon>
        <taxon>Metazoa</taxon>
        <taxon>Ecdysozoa</taxon>
        <taxon>Nematoda</taxon>
        <taxon>Chromadorea</taxon>
        <taxon>Rhabditida</taxon>
        <taxon>Rhabditina</taxon>
        <taxon>Rhabditomorpha</taxon>
        <taxon>Strongyloidea</taxon>
        <taxon>Trichostrongylidae</taxon>
        <taxon>Haemonchus</taxon>
    </lineage>
</organism>
<feature type="transmembrane region" description="Helical" evidence="1">
    <location>
        <begin position="432"/>
        <end position="458"/>
    </location>
</feature>
<sequence>MKLNTFNQEACIRLKNRQAMEKEIRIQWRGLHLTCVKETIVFTRNTFQKVVDSKRCAHVGSCVDDKCASINTSSLLPELVQGNQFPGMTMCVESCGGIGCGCLALSSGCLFYRIFHVPQDEKIYEIFKCSQWKEEVELEITTISKRTETINKRLIRVQPTVPINYNKMRITLTSLSFPPTPMLASSFISDGSQMALWNHKETPQLLCDSEEHARLLNCTVTTNCRCEPAENKVTCVCTDFNLTRVFTKEIKNRFPIRRPWITFATAEHDAASVVARIPSFTTTELLIHLKEGFDNTIKMVTDSICTVPNSIAKGCYHCPQGASAEVTCTTNGNQTMATVICEEQSFTIPCQGTGSTSTLRFTHSSARVKKNCTVSCGTTETAFEITGVSQWVRTIHGSAMKVINSESNVYDELIFPDFGHIFDVILHWYKTVIIVLIILALALVLGYILLWSCGFTIIAHKGRIPSRSGHLKWDLYC</sequence>
<dbReference type="OMA" id="IMARTEN"/>
<dbReference type="Pfam" id="PF07245">
    <property type="entry name" value="Phlebovirus_G2"/>
    <property type="match status" value="1"/>
</dbReference>
<accession>A0A7I5EEB2</accession>
<keyword evidence="1" id="KW-0812">Transmembrane</keyword>
<dbReference type="Gene3D" id="2.60.40.3770">
    <property type="match status" value="1"/>
</dbReference>
<dbReference type="WBParaSite" id="HCON_00174480-00001">
    <property type="protein sequence ID" value="HCON_00174480-00001"/>
    <property type="gene ID" value="HCON_00174480"/>
</dbReference>
<dbReference type="AlphaFoldDB" id="A0A7I5EEB2"/>
<protein>
    <submittedName>
        <fullName evidence="4">Phlebovirus_G2 domain-containing protein</fullName>
    </submittedName>
</protein>